<keyword evidence="21" id="KW-1185">Reference proteome</keyword>
<comment type="caution">
    <text evidence="20">The sequence shown here is derived from an EMBL/GenBank/DDBJ whole genome shotgun (WGS) entry which is preliminary data.</text>
</comment>
<dbReference type="EC" id="1.1.1.42" evidence="5"/>
<dbReference type="InterPro" id="IPR014273">
    <property type="entry name" value="Isocitrate_DH_bac-typ"/>
</dbReference>
<evidence type="ECO:0000256" key="8">
    <source>
        <dbReference type="ARBA" id="ARBA00022532"/>
    </source>
</evidence>
<dbReference type="EMBL" id="CAJVAF010000289">
    <property type="protein sequence ID" value="CAG7592646.1"/>
    <property type="molecule type" value="Genomic_DNA"/>
</dbReference>
<keyword evidence="11" id="KW-0521">NADP</keyword>
<evidence type="ECO:0000256" key="7">
    <source>
        <dbReference type="ARBA" id="ARBA00022435"/>
    </source>
</evidence>
<evidence type="ECO:0000256" key="17">
    <source>
        <dbReference type="ARBA" id="ARBA00031098"/>
    </source>
</evidence>
<gene>
    <name evidence="20" type="ORF">MHYMCMPASI_00587</name>
</gene>
<evidence type="ECO:0000256" key="9">
    <source>
        <dbReference type="ARBA" id="ARBA00022723"/>
    </source>
</evidence>
<organism evidence="20 21">
    <name type="scientific">Hyalomma marginatum</name>
    <dbReference type="NCBI Taxonomy" id="34627"/>
    <lineage>
        <taxon>Eukaryota</taxon>
        <taxon>Metazoa</taxon>
        <taxon>Ecdysozoa</taxon>
        <taxon>Arthropoda</taxon>
        <taxon>Chelicerata</taxon>
        <taxon>Arachnida</taxon>
        <taxon>Acari</taxon>
        <taxon>Parasitiformes</taxon>
        <taxon>Ixodida</taxon>
        <taxon>Ixodoidea</taxon>
        <taxon>Ixodidae</taxon>
        <taxon>Hyalomminae</taxon>
        <taxon>Hyalomma</taxon>
    </lineage>
</organism>
<evidence type="ECO:0000256" key="5">
    <source>
        <dbReference type="ARBA" id="ARBA00013013"/>
    </source>
</evidence>
<evidence type="ECO:0000256" key="15">
    <source>
        <dbReference type="ARBA" id="ARBA00029765"/>
    </source>
</evidence>
<dbReference type="Gene3D" id="3.30.70.1570">
    <property type="match status" value="1"/>
</dbReference>
<dbReference type="GO" id="GO:0004450">
    <property type="term" value="F:isocitrate dehydrogenase (NADP+) activity"/>
    <property type="evidence" value="ECO:0007669"/>
    <property type="project" value="UniProtKB-EC"/>
</dbReference>
<accession>A0A8S4BW88</accession>
<dbReference type="PANTHER" id="PTHR11835:SF43">
    <property type="entry name" value="ISOPROPYLMALATE DEHYDROGENASE-LIKE DOMAIN-CONTAINING PROTEIN"/>
    <property type="match status" value="1"/>
</dbReference>
<evidence type="ECO:0000256" key="18">
    <source>
        <dbReference type="ARBA" id="ARBA00046127"/>
    </source>
</evidence>
<comment type="cofactor">
    <cofactor evidence="2">
        <name>Mg(2+)</name>
        <dbReference type="ChEBI" id="CHEBI:18420"/>
    </cofactor>
</comment>
<feature type="domain" description="Isopropylmalate dehydrogenase-like" evidence="19">
    <location>
        <begin position="6"/>
        <end position="336"/>
    </location>
</feature>
<comment type="subunit">
    <text evidence="4">Homodimer.</text>
</comment>
<dbReference type="GO" id="GO:0004449">
    <property type="term" value="F:isocitrate dehydrogenase (NAD+) activity"/>
    <property type="evidence" value="ECO:0007669"/>
    <property type="project" value="TreeGrafter"/>
</dbReference>
<dbReference type="FunFam" id="3.40.718.10:FF:000020">
    <property type="entry name" value="Isocitrate dehydrogenase"/>
    <property type="match status" value="1"/>
</dbReference>
<dbReference type="GO" id="GO:0006099">
    <property type="term" value="P:tricarboxylic acid cycle"/>
    <property type="evidence" value="ECO:0007669"/>
    <property type="project" value="UniProtKB-KW"/>
</dbReference>
<dbReference type="InterPro" id="IPR019818">
    <property type="entry name" value="IsoCit/isopropylmalate_DH_CS"/>
</dbReference>
<dbReference type="InterPro" id="IPR024084">
    <property type="entry name" value="IsoPropMal-DH-like_dom"/>
</dbReference>
<keyword evidence="10" id="KW-0460">Magnesium</keyword>
<dbReference type="GO" id="GO:0006102">
    <property type="term" value="P:isocitrate metabolic process"/>
    <property type="evidence" value="ECO:0007669"/>
    <property type="project" value="TreeGrafter"/>
</dbReference>
<evidence type="ECO:0000256" key="2">
    <source>
        <dbReference type="ARBA" id="ARBA00001946"/>
    </source>
</evidence>
<dbReference type="SMART" id="SM01329">
    <property type="entry name" value="Iso_dh"/>
    <property type="match status" value="1"/>
</dbReference>
<evidence type="ECO:0000256" key="11">
    <source>
        <dbReference type="ARBA" id="ARBA00022857"/>
    </source>
</evidence>
<evidence type="ECO:0000256" key="6">
    <source>
        <dbReference type="ARBA" id="ARBA00019562"/>
    </source>
</evidence>
<comment type="cofactor">
    <cofactor evidence="1">
        <name>Mn(2+)</name>
        <dbReference type="ChEBI" id="CHEBI:29035"/>
    </cofactor>
</comment>
<name>A0A8S4BW88_9ACAR</name>
<comment type="function">
    <text evidence="18">Catalyzes the oxidative decarboxylation of isocitrate to 2-oxoglutarate and carbon dioxide with the concomitant reduction of NADP(+).</text>
</comment>
<proteinExistence type="inferred from homology"/>
<keyword evidence="13" id="KW-0464">Manganese</keyword>
<dbReference type="Pfam" id="PF00180">
    <property type="entry name" value="Iso_dh"/>
    <property type="match status" value="1"/>
</dbReference>
<comment type="similarity">
    <text evidence="3">Belongs to the isocitrate and isopropylmalate dehydrogenases family.</text>
</comment>
<dbReference type="GO" id="GO:0006097">
    <property type="term" value="P:glyoxylate cycle"/>
    <property type="evidence" value="ECO:0007669"/>
    <property type="project" value="UniProtKB-KW"/>
</dbReference>
<evidence type="ECO:0000256" key="3">
    <source>
        <dbReference type="ARBA" id="ARBA00007769"/>
    </source>
</evidence>
<evidence type="ECO:0000313" key="21">
    <source>
        <dbReference type="Proteomes" id="UP000837675"/>
    </source>
</evidence>
<evidence type="ECO:0000259" key="19">
    <source>
        <dbReference type="SMART" id="SM01329"/>
    </source>
</evidence>
<dbReference type="InterPro" id="IPR040978">
    <property type="entry name" value="Isocitrate_DH_TT1725_C"/>
</dbReference>
<dbReference type="InterPro" id="IPR046997">
    <property type="entry name" value="Isocitrate_DH_TT1725_C_sf"/>
</dbReference>
<evidence type="ECO:0000256" key="4">
    <source>
        <dbReference type="ARBA" id="ARBA00011738"/>
    </source>
</evidence>
<reference evidence="20" key="1">
    <citation type="submission" date="2021-06" db="EMBL/GenBank/DDBJ databases">
        <authorList>
            <person name="Nardi T."/>
            <person name="Nardi T."/>
        </authorList>
    </citation>
    <scope>NUCLEOTIDE SEQUENCE</scope>
</reference>
<dbReference type="Pfam" id="PF18324">
    <property type="entry name" value="Isocitrate_DH_C_bact"/>
    <property type="match status" value="1"/>
</dbReference>
<protein>
    <recommendedName>
        <fullName evidence="6">Isocitrate dehydrogenase [NADP]</fullName>
        <ecNumber evidence="5">1.1.1.42</ecNumber>
    </recommendedName>
    <alternativeName>
        <fullName evidence="15">IDP</fullName>
    </alternativeName>
    <alternativeName>
        <fullName evidence="16">NADP(+)-specific ICDH</fullName>
    </alternativeName>
    <alternativeName>
        <fullName evidence="17">Oxalosuccinate decarboxylase</fullName>
    </alternativeName>
</protein>
<evidence type="ECO:0000256" key="16">
    <source>
        <dbReference type="ARBA" id="ARBA00029990"/>
    </source>
</evidence>
<evidence type="ECO:0000256" key="12">
    <source>
        <dbReference type="ARBA" id="ARBA00023002"/>
    </source>
</evidence>
<dbReference type="NCBIfam" id="TIGR02924">
    <property type="entry name" value="ICDH_alpha"/>
    <property type="match status" value="1"/>
</dbReference>
<dbReference type="PROSITE" id="PS00470">
    <property type="entry name" value="IDH_IMDH"/>
    <property type="match status" value="1"/>
</dbReference>
<evidence type="ECO:0000313" key="20">
    <source>
        <dbReference type="EMBL" id="CAG7592646.1"/>
    </source>
</evidence>
<sequence>MKDAKTIVVAKGDGIGPEIMESVLEVLKFAGARLNFEFIEIGEKLYTQGISTGISKEAWNAIKEHKILLKAPITTPQGKGYKSLNVTFRKVLSLFANVRPVVSFQPFVSGPDNKMDMVIVRENEEDLYAGIEYRSTESSYLSLKLISKVGCERIIRYAFEYAKINKRSKVTCVVKDNIMKITDGLFHNVFKEVAKEYEGITANSYIVDIGAARIAKKPQLFDVIVTLNLYGDILSDIAAEISGSVGLAGSANIGSEYAMFEAVHGSAPDIAGQNIANPSGLLNAAILMLNHIGQQDIAARIQNAWLKTIEDGMHTVDIFNSASKQKLSTKEFTELVIKNLGAIPTQLKAIEAKSSEKINVQITPVRQVNKEMVGVDIYLMDHQRSVEEVAEIFKSNSLNLALRSIAQRGLLVWPTAEAEEVSNNMMRLRFLGKDGVKLSSKDIPDLLNVVLHNGLEVALLHSLYNYDGIDGFFSKAQGE</sequence>
<comment type="catalytic activity">
    <reaction evidence="14">
        <text>D-threo-isocitrate + NADP(+) = 2-oxoglutarate + CO2 + NADPH</text>
        <dbReference type="Rhea" id="RHEA:19629"/>
        <dbReference type="ChEBI" id="CHEBI:15562"/>
        <dbReference type="ChEBI" id="CHEBI:16526"/>
        <dbReference type="ChEBI" id="CHEBI:16810"/>
        <dbReference type="ChEBI" id="CHEBI:57783"/>
        <dbReference type="ChEBI" id="CHEBI:58349"/>
        <dbReference type="EC" id="1.1.1.42"/>
    </reaction>
</comment>
<dbReference type="GO" id="GO:0000287">
    <property type="term" value="F:magnesium ion binding"/>
    <property type="evidence" value="ECO:0007669"/>
    <property type="project" value="InterPro"/>
</dbReference>
<evidence type="ECO:0000256" key="1">
    <source>
        <dbReference type="ARBA" id="ARBA00001936"/>
    </source>
</evidence>
<dbReference type="NCBIfam" id="NF006673">
    <property type="entry name" value="PRK09222.1"/>
    <property type="match status" value="1"/>
</dbReference>
<keyword evidence="9" id="KW-0479">Metal-binding</keyword>
<keyword evidence="12" id="KW-0560">Oxidoreductase</keyword>
<keyword evidence="8" id="KW-0816">Tricarboxylic acid cycle</keyword>
<evidence type="ECO:0000256" key="14">
    <source>
        <dbReference type="ARBA" id="ARBA00023554"/>
    </source>
</evidence>
<evidence type="ECO:0000256" key="10">
    <source>
        <dbReference type="ARBA" id="ARBA00022842"/>
    </source>
</evidence>
<dbReference type="GO" id="GO:0051287">
    <property type="term" value="F:NAD binding"/>
    <property type="evidence" value="ECO:0007669"/>
    <property type="project" value="InterPro"/>
</dbReference>
<keyword evidence="7" id="KW-0329">Glyoxylate bypass</keyword>
<evidence type="ECO:0000256" key="13">
    <source>
        <dbReference type="ARBA" id="ARBA00023211"/>
    </source>
</evidence>
<dbReference type="SUPFAM" id="SSF53659">
    <property type="entry name" value="Isocitrate/Isopropylmalate dehydrogenase-like"/>
    <property type="match status" value="1"/>
</dbReference>
<dbReference type="Gene3D" id="3.40.718.10">
    <property type="entry name" value="Isopropylmalate Dehydrogenase"/>
    <property type="match status" value="1"/>
</dbReference>
<dbReference type="AlphaFoldDB" id="A0A8S4BW88"/>
<dbReference type="GO" id="GO:0005739">
    <property type="term" value="C:mitochondrion"/>
    <property type="evidence" value="ECO:0007669"/>
    <property type="project" value="TreeGrafter"/>
</dbReference>
<dbReference type="Proteomes" id="UP000837675">
    <property type="component" value="Unassembled WGS sequence"/>
</dbReference>
<dbReference type="PANTHER" id="PTHR11835">
    <property type="entry name" value="DECARBOXYLATING DEHYDROGENASES-ISOCITRATE, ISOPROPYLMALATE, TARTRATE"/>
    <property type="match status" value="1"/>
</dbReference>